<gene>
    <name evidence="2" type="ORF">SDC9_47482</name>
</gene>
<dbReference type="Pfam" id="PF09346">
    <property type="entry name" value="SMI1_KNR4"/>
    <property type="match status" value="1"/>
</dbReference>
<comment type="caution">
    <text evidence="2">The sequence shown here is derived from an EMBL/GenBank/DDBJ whole genome shotgun (WGS) entry which is preliminary data.</text>
</comment>
<dbReference type="Gene3D" id="3.40.1580.10">
    <property type="entry name" value="SMI1/KNR4-like"/>
    <property type="match status" value="1"/>
</dbReference>
<sequence>MERLDIIINKFRKLKQLDKNFCVFGSEMHEYKFNSPLSKSSLQKFEDINNIKLPNEYTEFLLKIGNGGAGPHCGLEGISIKRYKRFSDKFRFISDFTPLTYDNCTRIDEDSLDCEDCSERFTCVDAYYEDDNEYKYDYISGYLDGTYLISNYGCGSDIRIVLNGPETGNIWYNYPEQIFTPLKGINKDRFSFYDWYENWLDSNLNKFEFVENAIRRKADYSEFFVSQYHNPYSEILATYMGISLIREGKISHWDRKKLHLHELEINLEEEYYKFLKDM</sequence>
<dbReference type="InterPro" id="IPR018958">
    <property type="entry name" value="Knr4/Smi1-like_dom"/>
</dbReference>
<dbReference type="InterPro" id="IPR037883">
    <property type="entry name" value="Knr4/Smi1-like_sf"/>
</dbReference>
<organism evidence="2">
    <name type="scientific">bioreactor metagenome</name>
    <dbReference type="NCBI Taxonomy" id="1076179"/>
    <lineage>
        <taxon>unclassified sequences</taxon>
        <taxon>metagenomes</taxon>
        <taxon>ecological metagenomes</taxon>
    </lineage>
</organism>
<dbReference type="AlphaFoldDB" id="A0A644WG07"/>
<evidence type="ECO:0000259" key="1">
    <source>
        <dbReference type="SMART" id="SM00860"/>
    </source>
</evidence>
<name>A0A644WG07_9ZZZZ</name>
<dbReference type="EMBL" id="VSSQ01000783">
    <property type="protein sequence ID" value="MPM01244.1"/>
    <property type="molecule type" value="Genomic_DNA"/>
</dbReference>
<proteinExistence type="predicted"/>
<dbReference type="SMART" id="SM00860">
    <property type="entry name" value="SMI1_KNR4"/>
    <property type="match status" value="1"/>
</dbReference>
<dbReference type="SUPFAM" id="SSF160631">
    <property type="entry name" value="SMI1/KNR4-like"/>
    <property type="match status" value="1"/>
</dbReference>
<protein>
    <recommendedName>
        <fullName evidence="1">Knr4/Smi1-like domain-containing protein</fullName>
    </recommendedName>
</protein>
<feature type="domain" description="Knr4/Smi1-like" evidence="1">
    <location>
        <begin position="36"/>
        <end position="198"/>
    </location>
</feature>
<evidence type="ECO:0000313" key="2">
    <source>
        <dbReference type="EMBL" id="MPM01244.1"/>
    </source>
</evidence>
<accession>A0A644WG07</accession>
<reference evidence="2" key="1">
    <citation type="submission" date="2019-08" db="EMBL/GenBank/DDBJ databases">
        <authorList>
            <person name="Kucharzyk K."/>
            <person name="Murdoch R.W."/>
            <person name="Higgins S."/>
            <person name="Loffler F."/>
        </authorList>
    </citation>
    <scope>NUCLEOTIDE SEQUENCE</scope>
</reference>